<feature type="domain" description="HTH tetR-type" evidence="4">
    <location>
        <begin position="31"/>
        <end position="91"/>
    </location>
</feature>
<dbReference type="InterPro" id="IPR041474">
    <property type="entry name" value="NicS_C"/>
</dbReference>
<evidence type="ECO:0000256" key="1">
    <source>
        <dbReference type="ARBA" id="ARBA00023125"/>
    </source>
</evidence>
<dbReference type="Proteomes" id="UP001410795">
    <property type="component" value="Unassembled WGS sequence"/>
</dbReference>
<dbReference type="EMBL" id="BAAAYV010000025">
    <property type="protein sequence ID" value="GAA3667783.1"/>
    <property type="molecule type" value="Genomic_DNA"/>
</dbReference>
<feature type="region of interest" description="Disordered" evidence="3">
    <location>
        <begin position="1"/>
        <end position="33"/>
    </location>
</feature>
<keyword evidence="1 2" id="KW-0238">DNA-binding</keyword>
<reference evidence="6" key="1">
    <citation type="journal article" date="2019" name="Int. J. Syst. Evol. Microbiol.">
        <title>The Global Catalogue of Microorganisms (GCM) 10K type strain sequencing project: providing services to taxonomists for standard genome sequencing and annotation.</title>
        <authorList>
            <consortium name="The Broad Institute Genomics Platform"/>
            <consortium name="The Broad Institute Genome Sequencing Center for Infectious Disease"/>
            <person name="Wu L."/>
            <person name="Ma J."/>
        </authorList>
    </citation>
    <scope>NUCLEOTIDE SEQUENCE [LARGE SCALE GENOMIC DNA]</scope>
    <source>
        <strain evidence="6">JCM 16546</strain>
    </source>
</reference>
<evidence type="ECO:0000313" key="6">
    <source>
        <dbReference type="Proteomes" id="UP001410795"/>
    </source>
</evidence>
<dbReference type="PRINTS" id="PR00455">
    <property type="entry name" value="HTHTETR"/>
</dbReference>
<dbReference type="PROSITE" id="PS50977">
    <property type="entry name" value="HTH_TETR_2"/>
    <property type="match status" value="1"/>
</dbReference>
<dbReference type="SUPFAM" id="SSF48498">
    <property type="entry name" value="Tetracyclin repressor-like, C-terminal domain"/>
    <property type="match status" value="1"/>
</dbReference>
<sequence>MSRQSDEPAEGGDVTDAAAARRDTSRQRDPERTRAELLAVATEVFAEHGYSGARVDEIADRTRTTKRMIYYYFGGKEQLYLAVLEQAYRGIREAEKVIHVGDLDPAEAIRRLAELTYDHHVRHSDFIRLVMIENVHRGVFIRQIEAIRELGQPAVGLLDEILAQGRADGVFRSDVDALDVHMLISSYCVFQVANQYTFGYLFDRDLHSPALSGHLRAMIGDVVVSWLTAPAA</sequence>
<dbReference type="Pfam" id="PF17938">
    <property type="entry name" value="TetR_C_29"/>
    <property type="match status" value="1"/>
</dbReference>
<evidence type="ECO:0000256" key="2">
    <source>
        <dbReference type="PROSITE-ProRule" id="PRU00335"/>
    </source>
</evidence>
<name>A0ABP7BR30_9MICO</name>
<evidence type="ECO:0000313" key="5">
    <source>
        <dbReference type="EMBL" id="GAA3667783.1"/>
    </source>
</evidence>
<comment type="caution">
    <text evidence="5">The sequence shown here is derived from an EMBL/GenBank/DDBJ whole genome shotgun (WGS) entry which is preliminary data.</text>
</comment>
<protein>
    <submittedName>
        <fullName evidence="5">TetR/AcrR family transcriptional regulator</fullName>
    </submittedName>
</protein>
<dbReference type="Pfam" id="PF00440">
    <property type="entry name" value="TetR_N"/>
    <property type="match status" value="1"/>
</dbReference>
<feature type="compositionally biased region" description="Basic and acidic residues" evidence="3">
    <location>
        <begin position="19"/>
        <end position="33"/>
    </location>
</feature>
<gene>
    <name evidence="5" type="ORF">GCM10022202_32290</name>
</gene>
<proteinExistence type="predicted"/>
<evidence type="ECO:0000256" key="3">
    <source>
        <dbReference type="SAM" id="MobiDB-lite"/>
    </source>
</evidence>
<evidence type="ECO:0000259" key="4">
    <source>
        <dbReference type="PROSITE" id="PS50977"/>
    </source>
</evidence>
<dbReference type="InterPro" id="IPR050109">
    <property type="entry name" value="HTH-type_TetR-like_transc_reg"/>
</dbReference>
<dbReference type="SUPFAM" id="SSF46689">
    <property type="entry name" value="Homeodomain-like"/>
    <property type="match status" value="1"/>
</dbReference>
<feature type="DNA-binding region" description="H-T-H motif" evidence="2">
    <location>
        <begin position="54"/>
        <end position="73"/>
    </location>
</feature>
<dbReference type="PANTHER" id="PTHR30328">
    <property type="entry name" value="TRANSCRIPTIONAL REPRESSOR"/>
    <property type="match status" value="1"/>
</dbReference>
<organism evidence="5 6">
    <name type="scientific">Microbacterium marinilacus</name>
    <dbReference type="NCBI Taxonomy" id="415209"/>
    <lineage>
        <taxon>Bacteria</taxon>
        <taxon>Bacillati</taxon>
        <taxon>Actinomycetota</taxon>
        <taxon>Actinomycetes</taxon>
        <taxon>Micrococcales</taxon>
        <taxon>Microbacteriaceae</taxon>
        <taxon>Microbacterium</taxon>
    </lineage>
</organism>
<accession>A0ABP7BR30</accession>
<dbReference type="Gene3D" id="1.10.357.10">
    <property type="entry name" value="Tetracycline Repressor, domain 2"/>
    <property type="match status" value="1"/>
</dbReference>
<dbReference type="InterPro" id="IPR009057">
    <property type="entry name" value="Homeodomain-like_sf"/>
</dbReference>
<dbReference type="InterPro" id="IPR036271">
    <property type="entry name" value="Tet_transcr_reg_TetR-rel_C_sf"/>
</dbReference>
<dbReference type="InterPro" id="IPR001647">
    <property type="entry name" value="HTH_TetR"/>
</dbReference>
<dbReference type="PANTHER" id="PTHR30328:SF54">
    <property type="entry name" value="HTH-TYPE TRANSCRIPTIONAL REPRESSOR SCO4008"/>
    <property type="match status" value="1"/>
</dbReference>
<keyword evidence="6" id="KW-1185">Reference proteome</keyword>